<dbReference type="Proteomes" id="UP001597282">
    <property type="component" value="Unassembled WGS sequence"/>
</dbReference>
<comment type="caution">
    <text evidence="1">The sequence shown here is derived from an EMBL/GenBank/DDBJ whole genome shotgun (WGS) entry which is preliminary data.</text>
</comment>
<proteinExistence type="predicted"/>
<keyword evidence="2" id="KW-1185">Reference proteome</keyword>
<sequence>MATAKGEKKPVPAPDKLIRVKVAGKQVGAFVEPGNAVNAVKQHVKAGMTIEMK</sequence>
<dbReference type="EMBL" id="JBHTNU010000005">
    <property type="protein sequence ID" value="MFD1426570.1"/>
    <property type="molecule type" value="Genomic_DNA"/>
</dbReference>
<evidence type="ECO:0000313" key="1">
    <source>
        <dbReference type="EMBL" id="MFD1426570.1"/>
    </source>
</evidence>
<accession>A0ABW4C9Z3</accession>
<reference evidence="2" key="1">
    <citation type="journal article" date="2019" name="Int. J. Syst. Evol. Microbiol.">
        <title>The Global Catalogue of Microorganisms (GCM) 10K type strain sequencing project: providing services to taxonomists for standard genome sequencing and annotation.</title>
        <authorList>
            <consortium name="The Broad Institute Genomics Platform"/>
            <consortium name="The Broad Institute Genome Sequencing Center for Infectious Disease"/>
            <person name="Wu L."/>
            <person name="Ma J."/>
        </authorList>
    </citation>
    <scope>NUCLEOTIDE SEQUENCE [LARGE SCALE GENOMIC DNA]</scope>
    <source>
        <strain evidence="2">S1</strain>
    </source>
</reference>
<organism evidence="1 2">
    <name type="scientific">Kroppenstedtia sanguinis</name>
    <dbReference type="NCBI Taxonomy" id="1380684"/>
    <lineage>
        <taxon>Bacteria</taxon>
        <taxon>Bacillati</taxon>
        <taxon>Bacillota</taxon>
        <taxon>Bacilli</taxon>
        <taxon>Bacillales</taxon>
        <taxon>Thermoactinomycetaceae</taxon>
        <taxon>Kroppenstedtia</taxon>
    </lineage>
</organism>
<dbReference type="RefSeq" id="WP_380163792.1">
    <property type="nucleotide sequence ID" value="NZ_JBHTNU010000005.1"/>
</dbReference>
<evidence type="ECO:0000313" key="2">
    <source>
        <dbReference type="Proteomes" id="UP001597282"/>
    </source>
</evidence>
<protein>
    <submittedName>
        <fullName evidence="1">Uncharacterized protein</fullName>
    </submittedName>
</protein>
<name>A0ABW4C9Z3_9BACL</name>
<gene>
    <name evidence="1" type="ORF">ACFQ4Y_06405</name>
</gene>